<accession>A0A1J1LVA3</accession>
<protein>
    <submittedName>
        <fullName evidence="1">Uncharacterized protein</fullName>
    </submittedName>
</protein>
<gene>
    <name evidence="1" type="ORF">PL9214670203</name>
</gene>
<dbReference type="InterPro" id="IPR022243">
    <property type="entry name" value="DUF3768"/>
</dbReference>
<organism evidence="1 2">
    <name type="scientific">Planktothrix tepida PCC 9214</name>
    <dbReference type="NCBI Taxonomy" id="671072"/>
    <lineage>
        <taxon>Bacteria</taxon>
        <taxon>Bacillati</taxon>
        <taxon>Cyanobacteriota</taxon>
        <taxon>Cyanophyceae</taxon>
        <taxon>Oscillatoriophycideae</taxon>
        <taxon>Oscillatoriales</taxon>
        <taxon>Microcoleaceae</taxon>
        <taxon>Planktothrix</taxon>
    </lineage>
</organism>
<dbReference type="AlphaFoldDB" id="A0A1J1LVA3"/>
<evidence type="ECO:0000313" key="2">
    <source>
        <dbReference type="Proteomes" id="UP000184315"/>
    </source>
</evidence>
<sequence>MSETLTKSEQIARLNDQLRAQNSQVGAIHFSRSVGLLPPQQQQQLLQLLKEFNSFSPDNDPYGERDFVTLELDGERYFFKIDYFEKSAWLNGEEIGANTPEDVNTTWRVGTLMESNEY</sequence>
<keyword evidence="2" id="KW-1185">Reference proteome</keyword>
<dbReference type="EMBL" id="CZDF01000174">
    <property type="protein sequence ID" value="CUR35577.1"/>
    <property type="molecule type" value="Genomic_DNA"/>
</dbReference>
<proteinExistence type="predicted"/>
<dbReference type="Proteomes" id="UP000184315">
    <property type="component" value="Unassembled WGS sequence"/>
</dbReference>
<dbReference type="STRING" id="671072.PL9214670203"/>
<dbReference type="OrthoDB" id="459537at2"/>
<dbReference type="Pfam" id="PF12599">
    <property type="entry name" value="DUF3768"/>
    <property type="match status" value="1"/>
</dbReference>
<evidence type="ECO:0000313" key="1">
    <source>
        <dbReference type="EMBL" id="CUR35577.1"/>
    </source>
</evidence>
<name>A0A1J1LVA3_9CYAN</name>
<dbReference type="RefSeq" id="WP_072722534.1">
    <property type="nucleotide sequence ID" value="NZ_LN889815.1"/>
</dbReference>
<reference evidence="2" key="1">
    <citation type="submission" date="2015-10" db="EMBL/GenBank/DDBJ databases">
        <authorList>
            <person name="Regsiter A."/>
            <person name="william w."/>
        </authorList>
    </citation>
    <scope>NUCLEOTIDE SEQUENCE [LARGE SCALE GENOMIC DNA]</scope>
</reference>